<dbReference type="Proteomes" id="UP001195724">
    <property type="component" value="Unassembled WGS sequence"/>
</dbReference>
<accession>A0ABS2S9T8</accession>
<protein>
    <recommendedName>
        <fullName evidence="1">Microcin J25-processing protein McjB C-terminal domain-containing protein</fullName>
    </recommendedName>
</protein>
<sequence>MRAVHVPRHLHAAGTAGGAAFLLNARSGRWHVLNPVATALWRELGRVGDVEHVVAAAADRYAHPAAEVFRRDARRAVADMVDRGLVAPGRGGRPAGPGALPREHPSGLLATDGVRAAPGPRAYAGLLAALVLVRLPFRVAVRVVDGLARRWCTRMATGPEVVSTVAAVDAAADRHPGRAACLERSLAAVLAAAFARRRVRWVLGAAEDPCRFHAWVEFDGIMVGRSPEWSATAFVKVLSV</sequence>
<dbReference type="InterPro" id="IPR053521">
    <property type="entry name" value="McjB-like"/>
</dbReference>
<feature type="domain" description="Microcin J25-processing protein McjB C-terminal" evidence="1">
    <location>
        <begin position="132"/>
        <end position="230"/>
    </location>
</feature>
<dbReference type="InterPro" id="IPR032708">
    <property type="entry name" value="McjB_C"/>
</dbReference>
<comment type="caution">
    <text evidence="2">The sequence shown here is derived from an EMBL/GenBank/DDBJ whole genome shotgun (WGS) entry which is preliminary data.</text>
</comment>
<dbReference type="Pfam" id="PF13471">
    <property type="entry name" value="Transglut_core3"/>
    <property type="match status" value="1"/>
</dbReference>
<evidence type="ECO:0000313" key="3">
    <source>
        <dbReference type="Proteomes" id="UP001195724"/>
    </source>
</evidence>
<dbReference type="InterPro" id="IPR041881">
    <property type="entry name" value="PqqD_sf"/>
</dbReference>
<dbReference type="RefSeq" id="WP_204843693.1">
    <property type="nucleotide sequence ID" value="NZ_JAFBCL010000001.1"/>
</dbReference>
<dbReference type="InterPro" id="IPR008792">
    <property type="entry name" value="PQQD"/>
</dbReference>
<name>A0ABS2S9T8_9PSEU</name>
<dbReference type="EMBL" id="JAFBCL010000001">
    <property type="protein sequence ID" value="MBM7813012.1"/>
    <property type="molecule type" value="Genomic_DNA"/>
</dbReference>
<dbReference type="Pfam" id="PF05402">
    <property type="entry name" value="PqqD"/>
    <property type="match status" value="1"/>
</dbReference>
<dbReference type="Gene3D" id="1.10.10.1150">
    <property type="entry name" value="Coenzyme PQQ synthesis protein D (PqqD)"/>
    <property type="match status" value="1"/>
</dbReference>
<keyword evidence="3" id="KW-1185">Reference proteome</keyword>
<dbReference type="NCBIfam" id="NF033537">
    <property type="entry name" value="lasso_biosyn_B2"/>
    <property type="match status" value="1"/>
</dbReference>
<proteinExistence type="predicted"/>
<reference evidence="2 3" key="1">
    <citation type="submission" date="2021-01" db="EMBL/GenBank/DDBJ databases">
        <title>Sequencing the genomes of 1000 actinobacteria strains.</title>
        <authorList>
            <person name="Klenk H.-P."/>
        </authorList>
    </citation>
    <scope>NUCLEOTIDE SEQUENCE [LARGE SCALE GENOMIC DNA]</scope>
    <source>
        <strain evidence="2 3">DSM 44581</strain>
    </source>
</reference>
<gene>
    <name evidence="2" type="ORF">JOE68_003877</name>
</gene>
<organism evidence="2 3">
    <name type="scientific">Saccharothrix algeriensis</name>
    <dbReference type="NCBI Taxonomy" id="173560"/>
    <lineage>
        <taxon>Bacteria</taxon>
        <taxon>Bacillati</taxon>
        <taxon>Actinomycetota</taxon>
        <taxon>Actinomycetes</taxon>
        <taxon>Pseudonocardiales</taxon>
        <taxon>Pseudonocardiaceae</taxon>
        <taxon>Saccharothrix</taxon>
    </lineage>
</organism>
<evidence type="ECO:0000259" key="1">
    <source>
        <dbReference type="Pfam" id="PF13471"/>
    </source>
</evidence>
<evidence type="ECO:0000313" key="2">
    <source>
        <dbReference type="EMBL" id="MBM7813012.1"/>
    </source>
</evidence>